<keyword evidence="1" id="KW-0479">Metal-binding</keyword>
<dbReference type="GO" id="GO:0008270">
    <property type="term" value="F:zinc ion binding"/>
    <property type="evidence" value="ECO:0007669"/>
    <property type="project" value="UniProtKB-KW"/>
</dbReference>
<dbReference type="PANTHER" id="PTHR47361:SF4">
    <property type="entry name" value="RING_U-BOX SUPERFAMILY PROTEIN"/>
    <property type="match status" value="1"/>
</dbReference>
<keyword evidence="3" id="KW-0862">Zinc</keyword>
<evidence type="ECO:0000256" key="3">
    <source>
        <dbReference type="ARBA" id="ARBA00022833"/>
    </source>
</evidence>
<sequence>MSALLASSFLLLPSPRSPSLLPSRHSRGRAAVSAIGKEEEIHQSPYLEESVGGGICAICLEKIVLQETALVKGCEHAYCVTCILRWASYRDRNPTCPQCKLPFAFLIIHRTLDGCIRDFMFEESICLLLRPGQEVSEEELSLYQSDYYDGLEEEEEDLEEDYYVAARSSTLLIGNRRWGDNGYVRAGRKEARPVNWRCSGRGGKGAAAAGRRAKRALKKEAADKAAAAKHQQRLEKLGRA</sequence>
<dbReference type="SUPFAM" id="SSF57850">
    <property type="entry name" value="RING/U-box"/>
    <property type="match status" value="1"/>
</dbReference>
<dbReference type="Proteomes" id="UP001189122">
    <property type="component" value="Unassembled WGS sequence"/>
</dbReference>
<evidence type="ECO:0000313" key="7">
    <source>
        <dbReference type="EMBL" id="CAA2614233.1"/>
    </source>
</evidence>
<accession>A0A7I8I8P6</accession>
<dbReference type="EMBL" id="CACRZD030000001">
    <property type="protein sequence ID" value="CAA6654037.1"/>
    <property type="molecule type" value="Genomic_DNA"/>
</dbReference>
<dbReference type="PROSITE" id="PS00518">
    <property type="entry name" value="ZF_RING_1"/>
    <property type="match status" value="1"/>
</dbReference>
<evidence type="ECO:0000256" key="2">
    <source>
        <dbReference type="ARBA" id="ARBA00022771"/>
    </source>
</evidence>
<evidence type="ECO:0000256" key="5">
    <source>
        <dbReference type="SAM" id="MobiDB-lite"/>
    </source>
</evidence>
<dbReference type="EMBL" id="LR743588">
    <property type="protein sequence ID" value="CAA2614233.1"/>
    <property type="molecule type" value="Genomic_DNA"/>
</dbReference>
<dbReference type="Pfam" id="PF13639">
    <property type="entry name" value="zf-RING_2"/>
    <property type="match status" value="1"/>
</dbReference>
<evidence type="ECO:0000313" key="8">
    <source>
        <dbReference type="Proteomes" id="UP001189122"/>
    </source>
</evidence>
<feature type="region of interest" description="Disordered" evidence="5">
    <location>
        <begin position="217"/>
        <end position="240"/>
    </location>
</feature>
<name>A0A7I8I8P6_SPIIN</name>
<dbReference type="PANTHER" id="PTHR47361">
    <property type="entry name" value="RING/U-BOX SUPERFAMILY PROTEIN"/>
    <property type="match status" value="1"/>
</dbReference>
<protein>
    <recommendedName>
        <fullName evidence="6">RING-type domain-containing protein</fullName>
    </recommendedName>
</protein>
<dbReference type="InterPro" id="IPR013083">
    <property type="entry name" value="Znf_RING/FYVE/PHD"/>
</dbReference>
<dbReference type="Gene3D" id="3.30.40.10">
    <property type="entry name" value="Zinc/RING finger domain, C3HC4 (zinc finger)"/>
    <property type="match status" value="1"/>
</dbReference>
<proteinExistence type="predicted"/>
<dbReference type="AlphaFoldDB" id="A0A7I8I8P6"/>
<keyword evidence="8" id="KW-1185">Reference proteome</keyword>
<evidence type="ECO:0000256" key="1">
    <source>
        <dbReference type="ARBA" id="ARBA00022723"/>
    </source>
</evidence>
<evidence type="ECO:0000259" key="6">
    <source>
        <dbReference type="PROSITE" id="PS50089"/>
    </source>
</evidence>
<keyword evidence="2 4" id="KW-0863">Zinc-finger</keyword>
<dbReference type="InterPro" id="IPR001841">
    <property type="entry name" value="Znf_RING"/>
</dbReference>
<evidence type="ECO:0000256" key="4">
    <source>
        <dbReference type="PROSITE-ProRule" id="PRU00175"/>
    </source>
</evidence>
<reference evidence="7 8" key="1">
    <citation type="submission" date="2019-12" db="EMBL/GenBank/DDBJ databases">
        <authorList>
            <person name="Scholz U."/>
            <person name="Mascher M."/>
            <person name="Fiebig A."/>
        </authorList>
    </citation>
    <scope>NUCLEOTIDE SEQUENCE</scope>
</reference>
<dbReference type="PROSITE" id="PS50089">
    <property type="entry name" value="ZF_RING_2"/>
    <property type="match status" value="1"/>
</dbReference>
<organism evidence="7">
    <name type="scientific">Spirodela intermedia</name>
    <name type="common">Intermediate duckweed</name>
    <dbReference type="NCBI Taxonomy" id="51605"/>
    <lineage>
        <taxon>Eukaryota</taxon>
        <taxon>Viridiplantae</taxon>
        <taxon>Streptophyta</taxon>
        <taxon>Embryophyta</taxon>
        <taxon>Tracheophyta</taxon>
        <taxon>Spermatophyta</taxon>
        <taxon>Magnoliopsida</taxon>
        <taxon>Liliopsida</taxon>
        <taxon>Araceae</taxon>
        <taxon>Lemnoideae</taxon>
        <taxon>Spirodela</taxon>
    </lineage>
</organism>
<feature type="domain" description="RING-type" evidence="6">
    <location>
        <begin position="56"/>
        <end position="100"/>
    </location>
</feature>
<dbReference type="SMART" id="SM00184">
    <property type="entry name" value="RING"/>
    <property type="match status" value="1"/>
</dbReference>
<gene>
    <name evidence="7" type="ORF">SI7747_01000627</name>
</gene>
<dbReference type="InterPro" id="IPR017907">
    <property type="entry name" value="Znf_RING_CS"/>
</dbReference>